<proteinExistence type="inferred from homology"/>
<evidence type="ECO:0000313" key="7">
    <source>
        <dbReference type="EMBL" id="BEI92536.1"/>
    </source>
</evidence>
<evidence type="ECO:0000256" key="3">
    <source>
        <dbReference type="ARBA" id="ARBA00022478"/>
    </source>
</evidence>
<keyword evidence="8" id="KW-1185">Reference proteome</keyword>
<dbReference type="EMBL" id="AP028216">
    <property type="protein sequence ID" value="BEI92536.1"/>
    <property type="molecule type" value="Genomic_DNA"/>
</dbReference>
<evidence type="ECO:0000256" key="6">
    <source>
        <dbReference type="SAM" id="MobiDB-lite"/>
    </source>
</evidence>
<evidence type="ECO:0000256" key="5">
    <source>
        <dbReference type="ARBA" id="ARBA00023242"/>
    </source>
</evidence>
<dbReference type="GO" id="GO:0003677">
    <property type="term" value="F:DNA binding"/>
    <property type="evidence" value="ECO:0007669"/>
    <property type="project" value="InterPro"/>
</dbReference>
<dbReference type="Proteomes" id="UP001233271">
    <property type="component" value="Chromosome 5"/>
</dbReference>
<feature type="compositionally biased region" description="Basic residues" evidence="6">
    <location>
        <begin position="417"/>
        <end position="427"/>
    </location>
</feature>
<dbReference type="AlphaFoldDB" id="A0AA48QWN6"/>
<dbReference type="InterPro" id="IPR009668">
    <property type="entry name" value="RNA_pol-assoc_fac_A49-like"/>
</dbReference>
<gene>
    <name evidence="7" type="primary">RPA49</name>
    <name evidence="7" type="ORF">CcaverHIS019_0501640</name>
</gene>
<comment type="similarity">
    <text evidence="2">Belongs to the eukaryotic RPA49/POLR1E RNA polymerase subunit family.</text>
</comment>
<dbReference type="GO" id="GO:0000428">
    <property type="term" value="C:DNA-directed RNA polymerase complex"/>
    <property type="evidence" value="ECO:0007669"/>
    <property type="project" value="UniProtKB-KW"/>
</dbReference>
<evidence type="ECO:0000256" key="2">
    <source>
        <dbReference type="ARBA" id="ARBA00009430"/>
    </source>
</evidence>
<evidence type="ECO:0000256" key="1">
    <source>
        <dbReference type="ARBA" id="ARBA00004604"/>
    </source>
</evidence>
<organism evidence="7 8">
    <name type="scientific">Cutaneotrichosporon cavernicola</name>
    <dbReference type="NCBI Taxonomy" id="279322"/>
    <lineage>
        <taxon>Eukaryota</taxon>
        <taxon>Fungi</taxon>
        <taxon>Dikarya</taxon>
        <taxon>Basidiomycota</taxon>
        <taxon>Agaricomycotina</taxon>
        <taxon>Tremellomycetes</taxon>
        <taxon>Trichosporonales</taxon>
        <taxon>Trichosporonaceae</taxon>
        <taxon>Cutaneotrichosporon</taxon>
    </lineage>
</organism>
<keyword evidence="5" id="KW-0539">Nucleus</keyword>
<reference evidence="7" key="1">
    <citation type="journal article" date="2023" name="BMC Genomics">
        <title>Chromosome-level genome assemblies of Cutaneotrichosporon spp. (Trichosporonales, Basidiomycota) reveal imbalanced evolution between nucleotide sequences and chromosome synteny.</title>
        <authorList>
            <person name="Kobayashi Y."/>
            <person name="Kayamori A."/>
            <person name="Aoki K."/>
            <person name="Shiwa Y."/>
            <person name="Matsutani M."/>
            <person name="Fujita N."/>
            <person name="Sugita T."/>
            <person name="Iwasaki W."/>
            <person name="Tanaka N."/>
            <person name="Takashima M."/>
        </authorList>
    </citation>
    <scope>NUCLEOTIDE SEQUENCE</scope>
    <source>
        <strain evidence="7">HIS019</strain>
    </source>
</reference>
<accession>A0AA48QWN6</accession>
<dbReference type="GeneID" id="85496406"/>
<comment type="subcellular location">
    <subcellularLocation>
        <location evidence="1">Nucleus</location>
        <location evidence="1">Nucleolus</location>
    </subcellularLocation>
</comment>
<sequence>MSSQDTKKSKKRKSMAAEGKVGDVAIEIADSLGAGPAFVNFPTIKPNKKVPFTIYSRDSAPTTSDITKQRSLIAGETEDVEFFSTNRDRQVSGEGSDCQYLAAVYDPETNKLHVTNTPLYLLAHRVKRLRDLGPSGTASLDTQWKAKRNDLGEVFGTRKAKTQIKAEERNKVDVKAMSGVRADLISSIAAKEATDETPAPPEVIPVPNLTTSVVADVYPREAIVPDGEWSALNVTDIVKAKDDKERVACLPYRRSRWIENKLRVAIEGPPSVRKQNLRYLFYLSCLMSFFNFAHSLHRTSNADLPSKLQGIPPQVLQGLLTRFSEPDGKKYKVTERSRQKLLMWICVCYLAADGWTVDVGRVAKDLNMPPTKVGEFYKSLGCTVELPSPAEREKMGITLSQAQERRRATLKAPVKYPKTKRRGPAKH</sequence>
<dbReference type="GO" id="GO:0006351">
    <property type="term" value="P:DNA-templated transcription"/>
    <property type="evidence" value="ECO:0007669"/>
    <property type="project" value="InterPro"/>
</dbReference>
<keyword evidence="3" id="KW-0240">DNA-directed RNA polymerase</keyword>
<keyword evidence="4" id="KW-0804">Transcription</keyword>
<dbReference type="KEGG" id="ccac:CcaHIS019_0501640"/>
<dbReference type="GO" id="GO:0005730">
    <property type="term" value="C:nucleolus"/>
    <property type="evidence" value="ECO:0007669"/>
    <property type="project" value="UniProtKB-SubCell"/>
</dbReference>
<evidence type="ECO:0008006" key="9">
    <source>
        <dbReference type="Google" id="ProtNLM"/>
    </source>
</evidence>
<protein>
    <recommendedName>
        <fullName evidence="9">RNA polymerase I associated factor, A49-like protein</fullName>
    </recommendedName>
</protein>
<evidence type="ECO:0000313" key="8">
    <source>
        <dbReference type="Proteomes" id="UP001233271"/>
    </source>
</evidence>
<dbReference type="RefSeq" id="XP_060457801.1">
    <property type="nucleotide sequence ID" value="XM_060601293.1"/>
</dbReference>
<name>A0AA48QWN6_9TREE</name>
<dbReference type="Pfam" id="PF06870">
    <property type="entry name" value="RNA_pol_I_A49"/>
    <property type="match status" value="1"/>
</dbReference>
<feature type="region of interest" description="Disordered" evidence="6">
    <location>
        <begin position="401"/>
        <end position="427"/>
    </location>
</feature>
<dbReference type="PANTHER" id="PTHR14440">
    <property type="entry name" value="DNA-DIRECTED RNA POLYMERASE I SUBUNIT RPA49"/>
    <property type="match status" value="1"/>
</dbReference>
<evidence type="ECO:0000256" key="4">
    <source>
        <dbReference type="ARBA" id="ARBA00023163"/>
    </source>
</evidence>